<dbReference type="Gene3D" id="1.10.472.80">
    <property type="entry name" value="Ypt/Rab-GAP domain of gyp1p, domain 3"/>
    <property type="match status" value="1"/>
</dbReference>
<dbReference type="GO" id="GO:0005096">
    <property type="term" value="F:GTPase activator activity"/>
    <property type="evidence" value="ECO:0007669"/>
    <property type="project" value="TreeGrafter"/>
</dbReference>
<dbReference type="SUPFAM" id="SSF47923">
    <property type="entry name" value="Ypt/Rab-GAP domain of gyp1p"/>
    <property type="match status" value="2"/>
</dbReference>
<feature type="domain" description="Rab-GAP TBC" evidence="2">
    <location>
        <begin position="107"/>
        <end position="299"/>
    </location>
</feature>
<dbReference type="PROSITE" id="PS50086">
    <property type="entry name" value="TBC_RABGAP"/>
    <property type="match status" value="1"/>
</dbReference>
<accession>A0A9D4Z5P5</accession>
<dbReference type="FunFam" id="1.10.8.270:FF:000016">
    <property type="entry name" value="TBC1 domain family member 2A"/>
    <property type="match status" value="1"/>
</dbReference>
<dbReference type="InterPro" id="IPR050302">
    <property type="entry name" value="Rab_GAP_TBC_domain"/>
</dbReference>
<dbReference type="PANTHER" id="PTHR47219">
    <property type="entry name" value="RAB GTPASE-ACTIVATING PROTEIN 1-LIKE"/>
    <property type="match status" value="1"/>
</dbReference>
<evidence type="ECO:0000259" key="2">
    <source>
        <dbReference type="PROSITE" id="PS50086"/>
    </source>
</evidence>
<dbReference type="SMART" id="SM00164">
    <property type="entry name" value="TBC"/>
    <property type="match status" value="1"/>
</dbReference>
<dbReference type="GO" id="GO:0031267">
    <property type="term" value="F:small GTPase binding"/>
    <property type="evidence" value="ECO:0007669"/>
    <property type="project" value="TreeGrafter"/>
</dbReference>
<dbReference type="InterPro" id="IPR000195">
    <property type="entry name" value="Rab-GAP-TBC_dom"/>
</dbReference>
<reference evidence="3" key="1">
    <citation type="submission" date="2021-01" db="EMBL/GenBank/DDBJ databases">
        <title>Adiantum capillus-veneris genome.</title>
        <authorList>
            <person name="Fang Y."/>
            <person name="Liao Q."/>
        </authorList>
    </citation>
    <scope>NUCLEOTIDE SEQUENCE</scope>
    <source>
        <strain evidence="3">H3</strain>
        <tissue evidence="3">Leaf</tissue>
    </source>
</reference>
<dbReference type="Pfam" id="PF00566">
    <property type="entry name" value="RabGAP-TBC"/>
    <property type="match status" value="1"/>
</dbReference>
<name>A0A9D4Z5P5_ADICA</name>
<feature type="compositionally biased region" description="Acidic residues" evidence="1">
    <location>
        <begin position="1"/>
        <end position="12"/>
    </location>
</feature>
<dbReference type="Proteomes" id="UP000886520">
    <property type="component" value="Chromosome 24"/>
</dbReference>
<evidence type="ECO:0000313" key="4">
    <source>
        <dbReference type="Proteomes" id="UP000886520"/>
    </source>
</evidence>
<protein>
    <recommendedName>
        <fullName evidence="2">Rab-GAP TBC domain-containing protein</fullName>
    </recommendedName>
</protein>
<dbReference type="AlphaFoldDB" id="A0A9D4Z5P5"/>
<gene>
    <name evidence="3" type="ORF">GOP47_0025136</name>
</gene>
<dbReference type="EMBL" id="JABFUD020000024">
    <property type="protein sequence ID" value="KAI5060716.1"/>
    <property type="molecule type" value="Genomic_DNA"/>
</dbReference>
<feature type="region of interest" description="Disordered" evidence="1">
    <location>
        <begin position="1"/>
        <end position="25"/>
    </location>
</feature>
<keyword evidence="4" id="KW-1185">Reference proteome</keyword>
<dbReference type="InterPro" id="IPR035969">
    <property type="entry name" value="Rab-GAP_TBC_sf"/>
</dbReference>
<evidence type="ECO:0000256" key="1">
    <source>
        <dbReference type="SAM" id="MobiDB-lite"/>
    </source>
</evidence>
<comment type="caution">
    <text evidence="3">The sequence shown here is derived from an EMBL/GenBank/DDBJ whole genome shotgun (WGS) entry which is preliminary data.</text>
</comment>
<evidence type="ECO:0000313" key="3">
    <source>
        <dbReference type="EMBL" id="KAI5060716.1"/>
    </source>
</evidence>
<dbReference type="OrthoDB" id="17687at2759"/>
<dbReference type="PANTHER" id="PTHR47219:SF20">
    <property type="entry name" value="TBC1 DOMAIN FAMILY MEMBER 2B"/>
    <property type="match status" value="1"/>
</dbReference>
<organism evidence="3 4">
    <name type="scientific">Adiantum capillus-veneris</name>
    <name type="common">Maidenhair fern</name>
    <dbReference type="NCBI Taxonomy" id="13818"/>
    <lineage>
        <taxon>Eukaryota</taxon>
        <taxon>Viridiplantae</taxon>
        <taxon>Streptophyta</taxon>
        <taxon>Embryophyta</taxon>
        <taxon>Tracheophyta</taxon>
        <taxon>Polypodiopsida</taxon>
        <taxon>Polypodiidae</taxon>
        <taxon>Polypodiales</taxon>
        <taxon>Pteridineae</taxon>
        <taxon>Pteridaceae</taxon>
        <taxon>Vittarioideae</taxon>
        <taxon>Adiantum</taxon>
    </lineage>
</organism>
<proteinExistence type="predicted"/>
<dbReference type="Gene3D" id="1.10.8.270">
    <property type="entry name" value="putative rabgap domain of human tbc1 domain family member 14 like domains"/>
    <property type="match status" value="1"/>
</dbReference>
<sequence>MEGDAPMGEDDGPIPGELSGPSPLRHPWRDHYGFLLNLTKDEETAYEQANANVLRAELDWKSMQDAVVGKPWFSKELTRAYASPNSMSRSPLVLASDDLRNLLKSEGIPPNRRQKVWMGLSGASSLKLHCAPGYYTQLRQMPCSDTDKGDIEKDLHRTCASHPWFETDEARILLRSVLSAYATRNPEVGYSQGLNSIVGMLLLVTHADEEATFWLLAALVEKILPKGMYNRNLDFAKGLMYKFEKLMYQACPELQMHLLAAVQYECAMTVYRWVYSLCSGEDFPAETTFRIWDLLFTGFGPSAEILLLVPLAVFRINEEKLLQLYEDNKVHAMIQQSALRLTDANLLVRLISDGLNMVCPPSTM</sequence>